<protein>
    <submittedName>
        <fullName evidence="1">Uncharacterized protein</fullName>
    </submittedName>
</protein>
<organism evidence="1 2">
    <name type="scientific">Taxus chinensis</name>
    <name type="common">Chinese yew</name>
    <name type="synonym">Taxus wallichiana var. chinensis</name>
    <dbReference type="NCBI Taxonomy" id="29808"/>
    <lineage>
        <taxon>Eukaryota</taxon>
        <taxon>Viridiplantae</taxon>
        <taxon>Streptophyta</taxon>
        <taxon>Embryophyta</taxon>
        <taxon>Tracheophyta</taxon>
        <taxon>Spermatophyta</taxon>
        <taxon>Pinopsida</taxon>
        <taxon>Pinidae</taxon>
        <taxon>Conifers II</taxon>
        <taxon>Cupressales</taxon>
        <taxon>Taxaceae</taxon>
        <taxon>Taxus</taxon>
    </lineage>
</organism>
<reference evidence="1 2" key="1">
    <citation type="journal article" date="2021" name="Nat. Plants">
        <title>The Taxus genome provides insights into paclitaxel biosynthesis.</title>
        <authorList>
            <person name="Xiong X."/>
            <person name="Gou J."/>
            <person name="Liao Q."/>
            <person name="Li Y."/>
            <person name="Zhou Q."/>
            <person name="Bi G."/>
            <person name="Li C."/>
            <person name="Du R."/>
            <person name="Wang X."/>
            <person name="Sun T."/>
            <person name="Guo L."/>
            <person name="Liang H."/>
            <person name="Lu P."/>
            <person name="Wu Y."/>
            <person name="Zhang Z."/>
            <person name="Ro D.K."/>
            <person name="Shang Y."/>
            <person name="Huang S."/>
            <person name="Yan J."/>
        </authorList>
    </citation>
    <scope>NUCLEOTIDE SEQUENCE [LARGE SCALE GENOMIC DNA]</scope>
    <source>
        <strain evidence="1">Ta-2019</strain>
    </source>
</reference>
<comment type="caution">
    <text evidence="1">The sequence shown here is derived from an EMBL/GenBank/DDBJ whole genome shotgun (WGS) entry which is preliminary data.</text>
</comment>
<dbReference type="Proteomes" id="UP000824469">
    <property type="component" value="Unassembled WGS sequence"/>
</dbReference>
<evidence type="ECO:0000313" key="2">
    <source>
        <dbReference type="Proteomes" id="UP000824469"/>
    </source>
</evidence>
<dbReference type="EMBL" id="JAHRHJ020000008">
    <property type="protein sequence ID" value="KAH9305383.1"/>
    <property type="molecule type" value="Genomic_DNA"/>
</dbReference>
<keyword evidence="2" id="KW-1185">Reference proteome</keyword>
<proteinExistence type="predicted"/>
<evidence type="ECO:0000313" key="1">
    <source>
        <dbReference type="EMBL" id="KAH9305383.1"/>
    </source>
</evidence>
<accession>A0AA38FKM9</accession>
<gene>
    <name evidence="1" type="ORF">KI387_009787</name>
</gene>
<name>A0AA38FKM9_TAXCH</name>
<feature type="non-terminal residue" evidence="1">
    <location>
        <position position="1"/>
    </location>
</feature>
<dbReference type="AlphaFoldDB" id="A0AA38FKM9"/>
<sequence length="144" mass="16527">KKSQSKDQVGHEGSQRVLRSHSIKVKRLVDEINDLAGNKRDKKVAKCLLNVCKGSDLQKHPRKDKSLGESLGKVDYEARMEELTKGNIVLKHNVISLKNFCKFNLEAWEAHHKIASPFHCPRGPKICLASRAKANWRVRKRFKY</sequence>